<evidence type="ECO:0000313" key="2">
    <source>
        <dbReference type="EMBL" id="CAE0457999.1"/>
    </source>
</evidence>
<feature type="signal peptide" evidence="1">
    <location>
        <begin position="1"/>
        <end position="17"/>
    </location>
</feature>
<name>A0A7S3PWM9_9STRA</name>
<reference evidence="2" key="1">
    <citation type="submission" date="2021-01" db="EMBL/GenBank/DDBJ databases">
        <authorList>
            <person name="Corre E."/>
            <person name="Pelletier E."/>
            <person name="Niang G."/>
            <person name="Scheremetjew M."/>
            <person name="Finn R."/>
            <person name="Kale V."/>
            <person name="Holt S."/>
            <person name="Cochrane G."/>
            <person name="Meng A."/>
            <person name="Brown T."/>
            <person name="Cohen L."/>
        </authorList>
    </citation>
    <scope>NUCLEOTIDE SEQUENCE</scope>
    <source>
        <strain evidence="2">MM31A-1</strain>
    </source>
</reference>
<evidence type="ECO:0000256" key="1">
    <source>
        <dbReference type="SAM" id="SignalP"/>
    </source>
</evidence>
<dbReference type="InterPro" id="IPR029000">
    <property type="entry name" value="Cyclophilin-like_dom_sf"/>
</dbReference>
<dbReference type="SUPFAM" id="SSF50891">
    <property type="entry name" value="Cyclophilin-like"/>
    <property type="match status" value="1"/>
</dbReference>
<accession>A0A7S3PWM9</accession>
<feature type="chain" id="PRO_5030823301" description="Peptidylprolyl isomerase" evidence="1">
    <location>
        <begin position="18"/>
        <end position="251"/>
    </location>
</feature>
<sequence length="251" mass="28457">MKMSAFRMQIILTWCSAFLLRFSPEAFQVPSSHLERTNQRRHISATEQKDYVENQSEDTRIFFDIAVCDQELGRIVFNLKDSERILPLHHENLVKLVTGAVRSIDNRCSYVNCSFKHSPQFVETFPQYRWAHTLQGRGKNAVREDRISDPQHLKNCQHSVYGGVYYGLEYGAAEDFENGEGVVLTVPLVGAYRGSTSFSIVRVGESPQEWRERLLIESAVLGVLESGIDVLREMARQTSGPPTVVASGMVE</sequence>
<protein>
    <recommendedName>
        <fullName evidence="3">Peptidylprolyl isomerase</fullName>
    </recommendedName>
</protein>
<gene>
    <name evidence="2" type="ORF">CDEB00056_LOCUS2840</name>
</gene>
<evidence type="ECO:0008006" key="3">
    <source>
        <dbReference type="Google" id="ProtNLM"/>
    </source>
</evidence>
<organism evidence="2">
    <name type="scientific">Chaetoceros debilis</name>
    <dbReference type="NCBI Taxonomy" id="122233"/>
    <lineage>
        <taxon>Eukaryota</taxon>
        <taxon>Sar</taxon>
        <taxon>Stramenopiles</taxon>
        <taxon>Ochrophyta</taxon>
        <taxon>Bacillariophyta</taxon>
        <taxon>Coscinodiscophyceae</taxon>
        <taxon>Chaetocerotophycidae</taxon>
        <taxon>Chaetocerotales</taxon>
        <taxon>Chaetocerotaceae</taxon>
        <taxon>Chaetoceros</taxon>
    </lineage>
</organism>
<keyword evidence="1" id="KW-0732">Signal</keyword>
<proteinExistence type="predicted"/>
<dbReference type="EMBL" id="HBIO01004133">
    <property type="protein sequence ID" value="CAE0457999.1"/>
    <property type="molecule type" value="Transcribed_RNA"/>
</dbReference>
<dbReference type="AlphaFoldDB" id="A0A7S3PWM9"/>
<dbReference type="Gene3D" id="2.40.100.10">
    <property type="entry name" value="Cyclophilin-like"/>
    <property type="match status" value="1"/>
</dbReference>